<sequence length="131" mass="15183">MDRATRFAAIQYLYHVMVTHETVTIDSTTAFMKRCENMRGTPEDVNKLVYGVIEKSHIIEPCIERHLSPNWRFERLGMVLKAILKLSSFEIIFLKSTDKALIINQYLEIAKAFNHKGEVGFLNYIMDNVSL</sequence>
<dbReference type="Proteomes" id="UP001293791">
    <property type="component" value="Unassembled WGS sequence"/>
</dbReference>
<evidence type="ECO:0000313" key="7">
    <source>
        <dbReference type="EMBL" id="MDZ5761701.1"/>
    </source>
</evidence>
<feature type="domain" description="NusB/RsmB/TIM44" evidence="6">
    <location>
        <begin position="4"/>
        <end position="129"/>
    </location>
</feature>
<evidence type="ECO:0000256" key="5">
    <source>
        <dbReference type="ARBA" id="ARBA00023163"/>
    </source>
</evidence>
<dbReference type="Pfam" id="PF01029">
    <property type="entry name" value="NusB"/>
    <property type="match status" value="1"/>
</dbReference>
<evidence type="ECO:0000256" key="3">
    <source>
        <dbReference type="ARBA" id="ARBA00022884"/>
    </source>
</evidence>
<dbReference type="RefSeq" id="WP_322497214.1">
    <property type="nucleotide sequence ID" value="NZ_JARGYT010000002.1"/>
</dbReference>
<keyword evidence="5" id="KW-0804">Transcription</keyword>
<dbReference type="InterPro" id="IPR011605">
    <property type="entry name" value="NusB_fam"/>
</dbReference>
<evidence type="ECO:0000259" key="6">
    <source>
        <dbReference type="Pfam" id="PF01029"/>
    </source>
</evidence>
<evidence type="ECO:0000256" key="4">
    <source>
        <dbReference type="ARBA" id="ARBA00023015"/>
    </source>
</evidence>
<accession>A0ABU5L6F7</accession>
<reference evidence="7 8" key="1">
    <citation type="submission" date="2023-02" db="EMBL/GenBank/DDBJ databases">
        <title>Host association and intracellularity evolved multiple times independently in the Rickettsiales.</title>
        <authorList>
            <person name="Castelli M."/>
            <person name="Nardi T."/>
            <person name="Gammuto L."/>
            <person name="Bellinzona G."/>
            <person name="Sabaneyeva E."/>
            <person name="Potekhin A."/>
            <person name="Serra V."/>
            <person name="Petroni G."/>
            <person name="Sassera D."/>
        </authorList>
    </citation>
    <scope>NUCLEOTIDE SEQUENCE [LARGE SCALE GENOMIC DNA]</scope>
    <source>
        <strain evidence="7 8">BOD18</strain>
    </source>
</reference>
<keyword evidence="8" id="KW-1185">Reference proteome</keyword>
<keyword evidence="2" id="KW-0889">Transcription antitermination</keyword>
<keyword evidence="3" id="KW-0694">RNA-binding</keyword>
<dbReference type="NCBIfam" id="TIGR01951">
    <property type="entry name" value="nusB"/>
    <property type="match status" value="1"/>
</dbReference>
<dbReference type="InterPro" id="IPR035926">
    <property type="entry name" value="NusB-like_sf"/>
</dbReference>
<comment type="caution">
    <text evidence="7">The sequence shown here is derived from an EMBL/GenBank/DDBJ whole genome shotgun (WGS) entry which is preliminary data.</text>
</comment>
<comment type="similarity">
    <text evidence="1">Belongs to the NusB family.</text>
</comment>
<protein>
    <submittedName>
        <fullName evidence="7">Transcription antitermination factor NusB</fullName>
    </submittedName>
</protein>
<organism evidence="7 8">
    <name type="scientific">Candidatus Cyrtobacter comes</name>
    <dbReference type="NCBI Taxonomy" id="675776"/>
    <lineage>
        <taxon>Bacteria</taxon>
        <taxon>Pseudomonadati</taxon>
        <taxon>Pseudomonadota</taxon>
        <taxon>Alphaproteobacteria</taxon>
        <taxon>Rickettsiales</taxon>
        <taxon>Candidatus Midichloriaceae</taxon>
        <taxon>Candidatus Cyrtobacter</taxon>
    </lineage>
</organism>
<evidence type="ECO:0000256" key="2">
    <source>
        <dbReference type="ARBA" id="ARBA00022814"/>
    </source>
</evidence>
<keyword evidence="4" id="KW-0805">Transcription regulation</keyword>
<gene>
    <name evidence="7" type="ORF">Cyrtocomes_00058</name>
</gene>
<dbReference type="InterPro" id="IPR006027">
    <property type="entry name" value="NusB_RsmB_TIM44"/>
</dbReference>
<proteinExistence type="inferred from homology"/>
<evidence type="ECO:0000256" key="1">
    <source>
        <dbReference type="ARBA" id="ARBA00005952"/>
    </source>
</evidence>
<dbReference type="Gene3D" id="1.10.940.10">
    <property type="entry name" value="NusB-like"/>
    <property type="match status" value="1"/>
</dbReference>
<dbReference type="EMBL" id="JARGYT010000002">
    <property type="protein sequence ID" value="MDZ5761701.1"/>
    <property type="molecule type" value="Genomic_DNA"/>
</dbReference>
<dbReference type="SUPFAM" id="SSF48013">
    <property type="entry name" value="NusB-like"/>
    <property type="match status" value="1"/>
</dbReference>
<evidence type="ECO:0000313" key="8">
    <source>
        <dbReference type="Proteomes" id="UP001293791"/>
    </source>
</evidence>
<name>A0ABU5L6F7_9RICK</name>